<reference evidence="1 2" key="1">
    <citation type="submission" date="2014-09" db="EMBL/GenBank/DDBJ databases">
        <title>Vibrio maritimus JCM 19235. (C45) whole genome shotgun sequence.</title>
        <authorList>
            <person name="Sawabe T."/>
            <person name="Meirelles P."/>
            <person name="Nakanishi M."/>
            <person name="Sayaka M."/>
            <person name="Hattori M."/>
            <person name="Ohkuma M."/>
        </authorList>
    </citation>
    <scope>NUCLEOTIDE SEQUENCE [LARGE SCALE GENOMIC DNA]</scope>
    <source>
        <strain evidence="2">JCM19235</strain>
    </source>
</reference>
<comment type="caution">
    <text evidence="1">The sequence shown here is derived from an EMBL/GenBank/DDBJ whole genome shotgun (WGS) entry which is preliminary data.</text>
</comment>
<evidence type="ECO:0000313" key="2">
    <source>
        <dbReference type="Proteomes" id="UP000029228"/>
    </source>
</evidence>
<protein>
    <submittedName>
        <fullName evidence="1">Uncharacterized protein</fullName>
    </submittedName>
</protein>
<dbReference type="Proteomes" id="UP000029228">
    <property type="component" value="Unassembled WGS sequence"/>
</dbReference>
<gene>
    <name evidence="1" type="ORF">JCM19235_1288</name>
</gene>
<dbReference type="AlphaFoldDB" id="A0A090SUK6"/>
<dbReference type="STRING" id="990268.JCM19235_1288"/>
<accession>A0A090SUK6</accession>
<organism evidence="1 2">
    <name type="scientific">Vibrio maritimus</name>
    <dbReference type="NCBI Taxonomy" id="990268"/>
    <lineage>
        <taxon>Bacteria</taxon>
        <taxon>Pseudomonadati</taxon>
        <taxon>Pseudomonadota</taxon>
        <taxon>Gammaproteobacteria</taxon>
        <taxon>Vibrionales</taxon>
        <taxon>Vibrionaceae</taxon>
        <taxon>Vibrio</taxon>
    </lineage>
</organism>
<dbReference type="EMBL" id="BBMR01000017">
    <property type="protein sequence ID" value="GAL22987.1"/>
    <property type="molecule type" value="Genomic_DNA"/>
</dbReference>
<keyword evidence="2" id="KW-1185">Reference proteome</keyword>
<sequence>MKTPEDRVFRATDEYSDFVMACRYKGNEREFVIASHDKLNEAQVETLTSYLSGEWFKKTYITGIMNDSDGVLSQHEEYGDEVFCQPLDELRVDRYIMMV</sequence>
<evidence type="ECO:0000313" key="1">
    <source>
        <dbReference type="EMBL" id="GAL22987.1"/>
    </source>
</evidence>
<name>A0A090SUK6_9VIBR</name>
<reference evidence="1 2" key="2">
    <citation type="submission" date="2014-09" db="EMBL/GenBank/DDBJ databases">
        <authorList>
            <consortium name="NBRP consortium"/>
            <person name="Sawabe T."/>
            <person name="Meirelles P."/>
            <person name="Nakanishi M."/>
            <person name="Sayaka M."/>
            <person name="Hattori M."/>
            <person name="Ohkuma M."/>
        </authorList>
    </citation>
    <scope>NUCLEOTIDE SEQUENCE [LARGE SCALE GENOMIC DNA]</scope>
    <source>
        <strain evidence="2">JCM19235</strain>
    </source>
</reference>
<proteinExistence type="predicted"/>